<name>X1BPR1_9ZZZZ</name>
<comment type="caution">
    <text evidence="1">The sequence shown here is derived from an EMBL/GenBank/DDBJ whole genome shotgun (WGS) entry which is preliminary data.</text>
</comment>
<dbReference type="EMBL" id="BART01019925">
    <property type="protein sequence ID" value="GAG97909.1"/>
    <property type="molecule type" value="Genomic_DNA"/>
</dbReference>
<feature type="non-terminal residue" evidence="1">
    <location>
        <position position="1"/>
    </location>
</feature>
<sequence>ILFDTDFLNITIAPVIIRNSKKFLYRSAQDISNFNL</sequence>
<reference evidence="1" key="1">
    <citation type="journal article" date="2014" name="Front. Microbiol.">
        <title>High frequency of phylogenetically diverse reductive dehalogenase-homologous genes in deep subseafloor sedimentary metagenomes.</title>
        <authorList>
            <person name="Kawai M."/>
            <person name="Futagami T."/>
            <person name="Toyoda A."/>
            <person name="Takaki Y."/>
            <person name="Nishi S."/>
            <person name="Hori S."/>
            <person name="Arai W."/>
            <person name="Tsubouchi T."/>
            <person name="Morono Y."/>
            <person name="Uchiyama I."/>
            <person name="Ito T."/>
            <person name="Fujiyama A."/>
            <person name="Inagaki F."/>
            <person name="Takami H."/>
        </authorList>
    </citation>
    <scope>NUCLEOTIDE SEQUENCE</scope>
    <source>
        <strain evidence="1">Expedition CK06-06</strain>
    </source>
</reference>
<proteinExistence type="predicted"/>
<accession>X1BPR1</accession>
<evidence type="ECO:0000313" key="1">
    <source>
        <dbReference type="EMBL" id="GAG97909.1"/>
    </source>
</evidence>
<dbReference type="AlphaFoldDB" id="X1BPR1"/>
<gene>
    <name evidence="1" type="ORF">S01H4_37138</name>
</gene>
<organism evidence="1">
    <name type="scientific">marine sediment metagenome</name>
    <dbReference type="NCBI Taxonomy" id="412755"/>
    <lineage>
        <taxon>unclassified sequences</taxon>
        <taxon>metagenomes</taxon>
        <taxon>ecological metagenomes</taxon>
    </lineage>
</organism>
<protein>
    <submittedName>
        <fullName evidence="1">Uncharacterized protein</fullName>
    </submittedName>
</protein>